<evidence type="ECO:0000313" key="2">
    <source>
        <dbReference type="EMBL" id="EEF23422.1"/>
    </source>
</evidence>
<organism evidence="2 3">
    <name type="scientific">Ricinus communis</name>
    <name type="common">Castor bean</name>
    <dbReference type="NCBI Taxonomy" id="3988"/>
    <lineage>
        <taxon>Eukaryota</taxon>
        <taxon>Viridiplantae</taxon>
        <taxon>Streptophyta</taxon>
        <taxon>Embryophyta</taxon>
        <taxon>Tracheophyta</taxon>
        <taxon>Spermatophyta</taxon>
        <taxon>Magnoliopsida</taxon>
        <taxon>eudicotyledons</taxon>
        <taxon>Gunneridae</taxon>
        <taxon>Pentapetalae</taxon>
        <taxon>rosids</taxon>
        <taxon>fabids</taxon>
        <taxon>Malpighiales</taxon>
        <taxon>Euphorbiaceae</taxon>
        <taxon>Acalyphoideae</taxon>
        <taxon>Acalypheae</taxon>
        <taxon>Ricinus</taxon>
    </lineage>
</organism>
<dbReference type="EMBL" id="EQ986153">
    <property type="protein sequence ID" value="EEF23422.1"/>
    <property type="molecule type" value="Genomic_DNA"/>
</dbReference>
<accession>B9TL43</accession>
<name>B9TL43_RICCO</name>
<keyword evidence="3" id="KW-1185">Reference proteome</keyword>
<protein>
    <submittedName>
        <fullName evidence="2">Uncharacterized protein</fullName>
    </submittedName>
</protein>
<gene>
    <name evidence="2" type="ORF">RCOM_2110430</name>
</gene>
<evidence type="ECO:0000256" key="1">
    <source>
        <dbReference type="SAM" id="MobiDB-lite"/>
    </source>
</evidence>
<reference evidence="3" key="1">
    <citation type="journal article" date="2010" name="Nat. Biotechnol.">
        <title>Draft genome sequence of the oilseed species Ricinus communis.</title>
        <authorList>
            <person name="Chan A.P."/>
            <person name="Crabtree J."/>
            <person name="Zhao Q."/>
            <person name="Lorenzi H."/>
            <person name="Orvis J."/>
            <person name="Puiu D."/>
            <person name="Melake-Berhan A."/>
            <person name="Jones K.M."/>
            <person name="Redman J."/>
            <person name="Chen G."/>
            <person name="Cahoon E.B."/>
            <person name="Gedil M."/>
            <person name="Stanke M."/>
            <person name="Haas B.J."/>
            <person name="Wortman J.R."/>
            <person name="Fraser-Liggett C.M."/>
            <person name="Ravel J."/>
            <person name="Rabinowicz P.D."/>
        </authorList>
    </citation>
    <scope>NUCLEOTIDE SEQUENCE [LARGE SCALE GENOMIC DNA]</scope>
    <source>
        <strain evidence="3">cv. Hale</strain>
    </source>
</reference>
<feature type="region of interest" description="Disordered" evidence="1">
    <location>
        <begin position="23"/>
        <end position="58"/>
    </location>
</feature>
<dbReference type="Proteomes" id="UP000008311">
    <property type="component" value="Unassembled WGS sequence"/>
</dbReference>
<dbReference type="InParanoid" id="B9TL43"/>
<dbReference type="AlphaFoldDB" id="B9TL43"/>
<evidence type="ECO:0000313" key="3">
    <source>
        <dbReference type="Proteomes" id="UP000008311"/>
    </source>
</evidence>
<sequence>MPATISSMISRAFSWRGLSEVTMARSARRDTTPPINGRLPLSRLPPQPNTQISCPRHCSRKLSSTFSRASGVWA</sequence>
<proteinExistence type="predicted"/>